<evidence type="ECO:0000313" key="2">
    <source>
        <dbReference type="Proteomes" id="UP000191024"/>
    </source>
</evidence>
<dbReference type="Pfam" id="PF17316">
    <property type="entry name" value="Perilipin_2"/>
    <property type="match status" value="1"/>
</dbReference>
<protein>
    <submittedName>
        <fullName evidence="1">LAMI_0G14510g1_1</fullName>
    </submittedName>
</protein>
<dbReference type="EMBL" id="LT598469">
    <property type="protein sequence ID" value="SCV01907.1"/>
    <property type="molecule type" value="Genomic_DNA"/>
</dbReference>
<evidence type="ECO:0000313" key="1">
    <source>
        <dbReference type="EMBL" id="SCV01907.1"/>
    </source>
</evidence>
<dbReference type="OrthoDB" id="4065633at2759"/>
<dbReference type="Proteomes" id="UP000191024">
    <property type="component" value="Chromosome G"/>
</dbReference>
<proteinExistence type="predicted"/>
<accession>A0A1G4KC18</accession>
<gene>
    <name evidence="1" type="ORF">LAMI_0G14510G</name>
</gene>
<organism evidence="1 2">
    <name type="scientific">Lachancea mirantina</name>
    <dbReference type="NCBI Taxonomy" id="1230905"/>
    <lineage>
        <taxon>Eukaryota</taxon>
        <taxon>Fungi</taxon>
        <taxon>Dikarya</taxon>
        <taxon>Ascomycota</taxon>
        <taxon>Saccharomycotina</taxon>
        <taxon>Saccharomycetes</taxon>
        <taxon>Saccharomycetales</taxon>
        <taxon>Saccharomycetaceae</taxon>
        <taxon>Lachancea</taxon>
    </lineage>
</organism>
<name>A0A1G4KC18_9SACH</name>
<reference evidence="1 2" key="1">
    <citation type="submission" date="2016-03" db="EMBL/GenBank/DDBJ databases">
        <authorList>
            <person name="Devillers H."/>
        </authorList>
    </citation>
    <scope>NUCLEOTIDE SEQUENCE [LARGE SCALE GENOMIC DNA]</scope>
    <source>
        <strain evidence="1">CBS 11717</strain>
    </source>
</reference>
<sequence length="306" mass="33157">MTSDNVKVVVDKDSLSRFASSNSATLNHLQKYPVLADSVSYLLSYAFVAQSVSVVATLVYRAKRAAIDSPKSPELVKTGYGLGVAAIHRADELFNILVLREGLDAFLEQYKLHDGRAGLWLALYLVDYLANVSNLALRELVVKPLKLASAAEVSGANGKEHVALDDGCPHVKELAHTTRSLSQGIHTKLQSEYIAPTKTKLQEGYNELTKGKIGETRDYVTGKYDAAYQTVSQKYEGNLNKSESVPRAIVSTGVDLGNLTLEKLKNGVASTTSKAEDIIEPRARELAEEVSKTASSVVQGADNMVK</sequence>
<keyword evidence="2" id="KW-1185">Reference proteome</keyword>
<dbReference type="AlphaFoldDB" id="A0A1G4KC18"/>